<dbReference type="Proteomes" id="UP000002072">
    <property type="component" value="Chromosome"/>
</dbReference>
<dbReference type="SUPFAM" id="SSF69279">
    <property type="entry name" value="Phage tail proteins"/>
    <property type="match status" value="1"/>
</dbReference>
<protein>
    <submittedName>
        <fullName evidence="1">Uncharacterized protein</fullName>
    </submittedName>
</protein>
<keyword evidence="2" id="KW-1185">Reference proteome</keyword>
<evidence type="ECO:0000313" key="1">
    <source>
        <dbReference type="EMBL" id="ACZ01160.1"/>
    </source>
</evidence>
<sequence length="188" mass="22378">METLTLKLDNLTLQNIFVHDFKSFSKYNEHSEDIIIFSCEKKYEEELLNILDKKEIKYDITGLETREFKGLVKEILVEDLDESTLIVRLNGIDESIKLKLNKNLVRLYQDTTLPVRKVIEDVLRDYKIEYHISKNIDMEIGRVYYQYNEDDWAFLVRILSDFDERIFINKEGIIIIGEEKLSEEEEVA</sequence>
<dbReference type="RefSeq" id="WP_012858711.1">
    <property type="nucleotide sequence ID" value="NC_013515.1"/>
</dbReference>
<name>D1AXY4_STRM9</name>
<gene>
    <name evidence="1" type="ordered locus">Smon_0687</name>
</gene>
<dbReference type="AlphaFoldDB" id="D1AXY4"/>
<proteinExistence type="predicted"/>
<dbReference type="GeneID" id="29673604"/>
<dbReference type="Gene3D" id="3.55.50.10">
    <property type="entry name" value="Baseplate protein-like domains"/>
    <property type="match status" value="1"/>
</dbReference>
<dbReference type="EMBL" id="CP001779">
    <property type="protein sequence ID" value="ACZ01160.1"/>
    <property type="molecule type" value="Genomic_DNA"/>
</dbReference>
<dbReference type="STRING" id="519441.Smon_0687"/>
<dbReference type="eggNOG" id="COG3501">
    <property type="taxonomic scope" value="Bacteria"/>
</dbReference>
<accession>D1AXY4</accession>
<dbReference type="KEGG" id="smf:Smon_0687"/>
<dbReference type="HOGENOM" id="CLU_1440332_0_0_0"/>
<evidence type="ECO:0000313" key="2">
    <source>
        <dbReference type="Proteomes" id="UP000002072"/>
    </source>
</evidence>
<organism evidence="1 2">
    <name type="scientific">Streptobacillus moniliformis (strain ATCC 14647 / DSM 12112 / NCTC 10651 / 9901)</name>
    <dbReference type="NCBI Taxonomy" id="519441"/>
    <lineage>
        <taxon>Bacteria</taxon>
        <taxon>Fusobacteriati</taxon>
        <taxon>Fusobacteriota</taxon>
        <taxon>Fusobacteriia</taxon>
        <taxon>Fusobacteriales</taxon>
        <taxon>Leptotrichiaceae</taxon>
        <taxon>Streptobacillus</taxon>
    </lineage>
</organism>
<reference evidence="1 2" key="1">
    <citation type="journal article" date="2009" name="Stand. Genomic Sci.">
        <title>Complete genome sequence of Streptobacillus moniliformis type strain (9901T).</title>
        <authorList>
            <person name="Nolan M."/>
            <person name="Gronow S."/>
            <person name="Lapidus A."/>
            <person name="Ivanova N."/>
            <person name="Copeland A."/>
            <person name="Lucas S."/>
            <person name="Del Rio T.G."/>
            <person name="Chen F."/>
            <person name="Tice H."/>
            <person name="Pitluck S."/>
            <person name="Cheng J.F."/>
            <person name="Sims D."/>
            <person name="Meincke L."/>
            <person name="Bruce D."/>
            <person name="Goodwin L."/>
            <person name="Brettin T."/>
            <person name="Han C."/>
            <person name="Detter J.C."/>
            <person name="Ovchinikova G."/>
            <person name="Pati A."/>
            <person name="Mavromatis K."/>
            <person name="Mikhailova N."/>
            <person name="Chen A."/>
            <person name="Palaniappan K."/>
            <person name="Land M."/>
            <person name="Hauser L."/>
            <person name="Chang Y.J."/>
            <person name="Jeffries C.D."/>
            <person name="Rohde M."/>
            <person name="Sproer C."/>
            <person name="Goker M."/>
            <person name="Bristow J."/>
            <person name="Eisen J.A."/>
            <person name="Markowitz V."/>
            <person name="Hugenholtz P."/>
            <person name="Kyrpides N.C."/>
            <person name="Klenk H.P."/>
            <person name="Chain P."/>
        </authorList>
    </citation>
    <scope>NUCLEOTIDE SEQUENCE [LARGE SCALE GENOMIC DNA]</scope>
    <source>
        <strain evidence="2">ATCC 14647 / DSM 12112 / NCTC 10651 / 9901</strain>
    </source>
</reference>
<dbReference type="OrthoDB" id="95423at2"/>